<evidence type="ECO:0000313" key="2">
    <source>
        <dbReference type="EMBL" id="GEN07467.1"/>
    </source>
</evidence>
<evidence type="ECO:0000313" key="4">
    <source>
        <dbReference type="Proteomes" id="UP000183760"/>
    </source>
</evidence>
<protein>
    <recommendedName>
        <fullName evidence="6">Lipoprotein</fullName>
    </recommendedName>
</protein>
<dbReference type="AlphaFoldDB" id="A0A511T0R8"/>
<dbReference type="EMBL" id="BJXR01000025">
    <property type="protein sequence ID" value="GEN07467.1"/>
    <property type="molecule type" value="Genomic_DNA"/>
</dbReference>
<evidence type="ECO:0000256" key="1">
    <source>
        <dbReference type="SAM" id="SignalP"/>
    </source>
</evidence>
<feature type="signal peptide" evidence="1">
    <location>
        <begin position="1"/>
        <end position="26"/>
    </location>
</feature>
<sequence length="181" mass="18688">MSRSNTPLTLSLLLTLALLSPGAAQAQEVEAGHCVLTLGRIDYSPALTLLPKNTTMTVRGVGTGCVGVNVASGEEVLETSWVEIVGSLTGNAGTLLSSYYGTITTTYHFADGTSQSSVVEGTCLLGISGICPILGVVTSGVDQGTLAEFTFIAPSIDILGPIPTLNFLDVATTRARLSQIR</sequence>
<dbReference type="OrthoDB" id="10004804at2"/>
<reference evidence="2 5" key="2">
    <citation type="submission" date="2019-07" db="EMBL/GenBank/DDBJ databases">
        <title>Whole genome shotgun sequence of Myxococcus fulvus NBRC 100333.</title>
        <authorList>
            <person name="Hosoyama A."/>
            <person name="Uohara A."/>
            <person name="Ohji S."/>
            <person name="Ichikawa N."/>
        </authorList>
    </citation>
    <scope>NUCLEOTIDE SEQUENCE [LARGE SCALE GENOMIC DNA]</scope>
    <source>
        <strain evidence="2 5">NBRC 100333</strain>
    </source>
</reference>
<dbReference type="Proteomes" id="UP000321514">
    <property type="component" value="Unassembled WGS sequence"/>
</dbReference>
<gene>
    <name evidence="2" type="ORF">MFU01_25040</name>
    <name evidence="3" type="ORF">SAMN05443572_101514</name>
</gene>
<evidence type="ECO:0000313" key="3">
    <source>
        <dbReference type="EMBL" id="SES89929.1"/>
    </source>
</evidence>
<organism evidence="2 5">
    <name type="scientific">Myxococcus fulvus</name>
    <dbReference type="NCBI Taxonomy" id="33"/>
    <lineage>
        <taxon>Bacteria</taxon>
        <taxon>Pseudomonadati</taxon>
        <taxon>Myxococcota</taxon>
        <taxon>Myxococcia</taxon>
        <taxon>Myxococcales</taxon>
        <taxon>Cystobacterineae</taxon>
        <taxon>Myxococcaceae</taxon>
        <taxon>Myxococcus</taxon>
    </lineage>
</organism>
<name>A0A511T0R8_MYXFU</name>
<evidence type="ECO:0008006" key="6">
    <source>
        <dbReference type="Google" id="ProtNLM"/>
    </source>
</evidence>
<evidence type="ECO:0000313" key="5">
    <source>
        <dbReference type="Proteomes" id="UP000321514"/>
    </source>
</evidence>
<feature type="chain" id="PRO_5023140646" description="Lipoprotein" evidence="1">
    <location>
        <begin position="27"/>
        <end position="181"/>
    </location>
</feature>
<dbReference type="EMBL" id="FOIB01000001">
    <property type="protein sequence ID" value="SES89929.1"/>
    <property type="molecule type" value="Genomic_DNA"/>
</dbReference>
<dbReference type="Proteomes" id="UP000183760">
    <property type="component" value="Unassembled WGS sequence"/>
</dbReference>
<accession>A0A511T0R8</accession>
<keyword evidence="1" id="KW-0732">Signal</keyword>
<reference evidence="3 4" key="1">
    <citation type="submission" date="2016-10" db="EMBL/GenBank/DDBJ databases">
        <authorList>
            <person name="Varghese N."/>
            <person name="Submissions S."/>
        </authorList>
    </citation>
    <scope>NUCLEOTIDE SEQUENCE [LARGE SCALE GENOMIC DNA]</scope>
    <source>
        <strain evidence="3 4">DSM 16525</strain>
    </source>
</reference>
<dbReference type="RefSeq" id="WP_046710767.1">
    <property type="nucleotide sequence ID" value="NZ_BJXR01000025.1"/>
</dbReference>
<comment type="caution">
    <text evidence="2">The sequence shown here is derived from an EMBL/GenBank/DDBJ whole genome shotgun (WGS) entry which is preliminary data.</text>
</comment>
<keyword evidence="4" id="KW-1185">Reference proteome</keyword>
<proteinExistence type="predicted"/>